<dbReference type="EMBL" id="FUWG01000002">
    <property type="protein sequence ID" value="SJZ29859.1"/>
    <property type="molecule type" value="Genomic_DNA"/>
</dbReference>
<evidence type="ECO:0000256" key="2">
    <source>
        <dbReference type="ARBA" id="ARBA00022801"/>
    </source>
</evidence>
<organism evidence="13 14">
    <name type="scientific">Treponema porcinum</name>
    <dbReference type="NCBI Taxonomy" id="261392"/>
    <lineage>
        <taxon>Bacteria</taxon>
        <taxon>Pseudomonadati</taxon>
        <taxon>Spirochaetota</taxon>
        <taxon>Spirochaetia</taxon>
        <taxon>Spirochaetales</taxon>
        <taxon>Treponemataceae</taxon>
        <taxon>Treponema</taxon>
    </lineage>
</organism>
<keyword evidence="10" id="KW-0175">Coiled coil</keyword>
<dbReference type="GO" id="GO:0003677">
    <property type="term" value="F:DNA binding"/>
    <property type="evidence" value="ECO:0007669"/>
    <property type="project" value="InterPro"/>
</dbReference>
<comment type="catalytic activity">
    <reaction evidence="6">
        <text>Couples ATP hydrolysis with the unwinding of duplex DNA by translocating in the 3'-5' direction.</text>
        <dbReference type="EC" id="5.6.2.4"/>
    </reaction>
</comment>
<dbReference type="GeneID" id="78315630"/>
<dbReference type="Pfam" id="PF01396">
    <property type="entry name" value="Zn_ribbon_Top1"/>
    <property type="match status" value="2"/>
</dbReference>
<feature type="coiled-coil region" evidence="10">
    <location>
        <begin position="96"/>
        <end position="123"/>
    </location>
</feature>
<dbReference type="PROSITE" id="PS51198">
    <property type="entry name" value="UVRD_HELICASE_ATP_BIND"/>
    <property type="match status" value="1"/>
</dbReference>
<name>A0A1T4JI74_TREPO</name>
<dbReference type="Pfam" id="PF13361">
    <property type="entry name" value="UvrD_C"/>
    <property type="match status" value="1"/>
</dbReference>
<feature type="domain" description="UvrD-like helicase ATP-binding" evidence="12">
    <location>
        <begin position="218"/>
        <end position="709"/>
    </location>
</feature>
<evidence type="ECO:0000256" key="5">
    <source>
        <dbReference type="ARBA" id="ARBA00023235"/>
    </source>
</evidence>
<dbReference type="InterPro" id="IPR014016">
    <property type="entry name" value="UvrD-like_ATP-bd"/>
</dbReference>
<keyword evidence="11" id="KW-0472">Membrane</keyword>
<gene>
    <name evidence="13" type="ORF">SAMN02745149_00308</name>
</gene>
<evidence type="ECO:0000256" key="7">
    <source>
        <dbReference type="ARBA" id="ARBA00034808"/>
    </source>
</evidence>
<dbReference type="GO" id="GO:0005694">
    <property type="term" value="C:chromosome"/>
    <property type="evidence" value="ECO:0007669"/>
    <property type="project" value="InterPro"/>
</dbReference>
<dbReference type="InterPro" id="IPR013498">
    <property type="entry name" value="Topo_IA_Znf"/>
</dbReference>
<keyword evidence="3 9" id="KW-0347">Helicase</keyword>
<dbReference type="RefSeq" id="WP_078932218.1">
    <property type="nucleotide sequence ID" value="NZ_FUWG01000002.1"/>
</dbReference>
<keyword evidence="2 9" id="KW-0378">Hydrolase</keyword>
<evidence type="ECO:0000313" key="13">
    <source>
        <dbReference type="EMBL" id="SJZ29859.1"/>
    </source>
</evidence>
<dbReference type="Gene3D" id="3.40.50.300">
    <property type="entry name" value="P-loop containing nucleotide triphosphate hydrolases"/>
    <property type="match status" value="3"/>
</dbReference>
<proteinExistence type="predicted"/>
<feature type="transmembrane region" description="Helical" evidence="11">
    <location>
        <begin position="6"/>
        <end position="26"/>
    </location>
</feature>
<evidence type="ECO:0000259" key="12">
    <source>
        <dbReference type="PROSITE" id="PS51198"/>
    </source>
</evidence>
<evidence type="ECO:0000256" key="8">
    <source>
        <dbReference type="ARBA" id="ARBA00048988"/>
    </source>
</evidence>
<dbReference type="InterPro" id="IPR014017">
    <property type="entry name" value="DNA_helicase_UvrD-like_C"/>
</dbReference>
<feature type="binding site" evidence="9">
    <location>
        <begin position="239"/>
        <end position="246"/>
    </location>
    <ligand>
        <name>ATP</name>
        <dbReference type="ChEBI" id="CHEBI:30616"/>
    </ligand>
</feature>
<dbReference type="GO" id="GO:0005524">
    <property type="term" value="F:ATP binding"/>
    <property type="evidence" value="ECO:0007669"/>
    <property type="project" value="UniProtKB-UniRule"/>
</dbReference>
<dbReference type="Pfam" id="PF00580">
    <property type="entry name" value="UvrD-helicase"/>
    <property type="match status" value="2"/>
</dbReference>
<keyword evidence="11" id="KW-0812">Transmembrane</keyword>
<dbReference type="EC" id="5.6.2.4" evidence="7"/>
<dbReference type="InterPro" id="IPR027417">
    <property type="entry name" value="P-loop_NTPase"/>
</dbReference>
<sequence length="1002" mass="117222">MISSTLLISIAVVVVILSIFFSILYAKRKKRLERELEEKLAYFQEQIRIFFAEYFELKKHYISEVSETEFAEKWQAFYSELSKYRISKKDGFAEEIEHFRKTYSNLHNEIVSLNAEIRRKETLSQILKSVENFYTELFNLEKQYVTHSNSVSFIEKWQSLYQKLISADVRKEDDEFSEIERFKTVYHSLHNYFETANNQFIQNESTKYESLFSNIDGKSLDEQQRTAVITDENRILVLAGAGSGKTLTISAKVKYLCEVKKINPNEILLISFTKKSAEEMTERIQNKLNIPAVATTFHKLGLDIIKNADGKRPEVADENALTQFIHNFFENEIVNHPEIVKALTEYFAYFLEIPEDMEKHSSLGELYEEEKNADLETLKSKYEREKYIHETGAEKAKAFKTLNNEQVKSLEETKIANFLFMNGIKYEYEKLYPFESNDPNRKAYHPDFYLCDYDIYLEHFGVSKDFTVPWLSPVEEKKYLDDIYWKRAFHEEHNTKLIETYSYYSSEGVLLKKLEEILSANGITLKPRDFSDVFNTVYASKSNKYFSEFMNLCCTFINLFKSNNYKIEQIEVLKKNYCNSEPNDFLCERTSLFLDIIKVILTEYQNYLSAQNAIDFSDMINLAADKVETGCEITPYKYVIVDEYQDISKSRFNLLKAIVEKSQAKLFCVGDDWQAIYRFAGSDISLFTDFEKYFGYTKILKIEKTYRNSQNLIDEASHFVLQNPLQLKKDLHSDKNLDYPLVFWGYNEDPCKTLQFAVNKIISEFGVNSSILILGRTNYEKEILKKSGLFKIYTNNRKEYIEYIPAPEVQIDFLSVHKSKGLEADNVILLNFKNDKLGFPNQIADDKVLNLVLTNAENYKFAEERRLFYVAITRTRNRTFVLTDNKNPSPFFKEFIESNSVCFIGIKKVETTAQTQCPLCKSGTLYKVSHEGKYFVGCSNFPRCKYSLRDATILLNPKKCPSCGGFLVKRKGKNNHWFVGCTNYPYCEYTEQIQKNKNGKWL</sequence>
<evidence type="ECO:0000256" key="10">
    <source>
        <dbReference type="SAM" id="Coils"/>
    </source>
</evidence>
<evidence type="ECO:0000256" key="4">
    <source>
        <dbReference type="ARBA" id="ARBA00022840"/>
    </source>
</evidence>
<keyword evidence="14" id="KW-1185">Reference proteome</keyword>
<evidence type="ECO:0000256" key="11">
    <source>
        <dbReference type="SAM" id="Phobius"/>
    </source>
</evidence>
<dbReference type="GO" id="GO:0016887">
    <property type="term" value="F:ATP hydrolysis activity"/>
    <property type="evidence" value="ECO:0007669"/>
    <property type="project" value="RHEA"/>
</dbReference>
<dbReference type="AlphaFoldDB" id="A0A1T4JI74"/>
<reference evidence="13 14" key="1">
    <citation type="submission" date="2017-02" db="EMBL/GenBank/DDBJ databases">
        <authorList>
            <person name="Peterson S.W."/>
        </authorList>
    </citation>
    <scope>NUCLEOTIDE SEQUENCE [LARGE SCALE GENOMIC DNA]</scope>
    <source>
        <strain evidence="13 14">ATCC BAA-908</strain>
    </source>
</reference>
<protein>
    <recommendedName>
        <fullName evidence="7">DNA 3'-5' helicase</fullName>
        <ecNumber evidence="7">5.6.2.4</ecNumber>
    </recommendedName>
</protein>
<dbReference type="GO" id="GO:0000725">
    <property type="term" value="P:recombinational repair"/>
    <property type="evidence" value="ECO:0007669"/>
    <property type="project" value="TreeGrafter"/>
</dbReference>
<evidence type="ECO:0000256" key="3">
    <source>
        <dbReference type="ARBA" id="ARBA00022806"/>
    </source>
</evidence>
<dbReference type="GO" id="GO:0003916">
    <property type="term" value="F:DNA topoisomerase activity"/>
    <property type="evidence" value="ECO:0007669"/>
    <property type="project" value="InterPro"/>
</dbReference>
<dbReference type="GO" id="GO:0005829">
    <property type="term" value="C:cytosol"/>
    <property type="evidence" value="ECO:0007669"/>
    <property type="project" value="TreeGrafter"/>
</dbReference>
<dbReference type="PANTHER" id="PTHR11070:SF63">
    <property type="entry name" value="DNA HELICASE IV"/>
    <property type="match status" value="1"/>
</dbReference>
<dbReference type="GO" id="GO:0043138">
    <property type="term" value="F:3'-5' DNA helicase activity"/>
    <property type="evidence" value="ECO:0007669"/>
    <property type="project" value="UniProtKB-EC"/>
</dbReference>
<keyword evidence="4 9" id="KW-0067">ATP-binding</keyword>
<evidence type="ECO:0000256" key="1">
    <source>
        <dbReference type="ARBA" id="ARBA00022741"/>
    </source>
</evidence>
<dbReference type="SUPFAM" id="SSF57783">
    <property type="entry name" value="Zinc beta-ribbon"/>
    <property type="match status" value="1"/>
</dbReference>
<dbReference type="PANTHER" id="PTHR11070">
    <property type="entry name" value="UVRD / RECB / PCRA DNA HELICASE FAMILY MEMBER"/>
    <property type="match status" value="1"/>
</dbReference>
<keyword evidence="1 9" id="KW-0547">Nucleotide-binding</keyword>
<keyword evidence="11" id="KW-1133">Transmembrane helix</keyword>
<dbReference type="OrthoDB" id="9809039at2"/>
<dbReference type="Proteomes" id="UP000190423">
    <property type="component" value="Unassembled WGS sequence"/>
</dbReference>
<keyword evidence="5" id="KW-0413">Isomerase</keyword>
<evidence type="ECO:0000313" key="14">
    <source>
        <dbReference type="Proteomes" id="UP000190423"/>
    </source>
</evidence>
<evidence type="ECO:0000256" key="9">
    <source>
        <dbReference type="PROSITE-ProRule" id="PRU00560"/>
    </source>
</evidence>
<comment type="catalytic activity">
    <reaction evidence="8">
        <text>ATP + H2O = ADP + phosphate + H(+)</text>
        <dbReference type="Rhea" id="RHEA:13065"/>
        <dbReference type="ChEBI" id="CHEBI:15377"/>
        <dbReference type="ChEBI" id="CHEBI:15378"/>
        <dbReference type="ChEBI" id="CHEBI:30616"/>
        <dbReference type="ChEBI" id="CHEBI:43474"/>
        <dbReference type="ChEBI" id="CHEBI:456216"/>
        <dbReference type="EC" id="5.6.2.4"/>
    </reaction>
</comment>
<dbReference type="Gene3D" id="3.30.65.10">
    <property type="entry name" value="Bacterial Topoisomerase I, domain 1"/>
    <property type="match status" value="2"/>
</dbReference>
<dbReference type="STRING" id="261392.SAMN02745149_00308"/>
<dbReference type="SUPFAM" id="SSF52540">
    <property type="entry name" value="P-loop containing nucleoside triphosphate hydrolases"/>
    <property type="match status" value="1"/>
</dbReference>
<evidence type="ECO:0000256" key="6">
    <source>
        <dbReference type="ARBA" id="ARBA00034617"/>
    </source>
</evidence>
<dbReference type="Gene3D" id="3.40.91.30">
    <property type="match status" value="1"/>
</dbReference>
<dbReference type="InterPro" id="IPR000212">
    <property type="entry name" value="DNA_helicase_UvrD/REP"/>
</dbReference>
<dbReference type="GO" id="GO:0006265">
    <property type="term" value="P:DNA topological change"/>
    <property type="evidence" value="ECO:0007669"/>
    <property type="project" value="InterPro"/>
</dbReference>
<accession>A0A1T4JI74</accession>